<reference evidence="1 2" key="1">
    <citation type="submission" date="2016-07" db="EMBL/GenBank/DDBJ databases">
        <title>Multiple horizontal gene transfer events from other fungi enriched the ability of initially mycotrophic Trichoderma (Ascomycota) to feed on dead plant biomass.</title>
        <authorList>
            <consortium name="DOE Joint Genome Institute"/>
            <person name="Aerts A."/>
            <person name="Atanasova L."/>
            <person name="Chenthamara K."/>
            <person name="Zhang J."/>
            <person name="Grujic M."/>
            <person name="Henrissat B."/>
            <person name="Kuo A."/>
            <person name="Salamov A."/>
            <person name="Lipzen A."/>
            <person name="Labutti K."/>
            <person name="Barry K."/>
            <person name="Miao Y."/>
            <person name="Rahimi M.J."/>
            <person name="Shen Q."/>
            <person name="Grigoriev I.V."/>
            <person name="Kubicek C.P."/>
            <person name="Druzhinina I.S."/>
        </authorList>
    </citation>
    <scope>NUCLEOTIDE SEQUENCE [LARGE SCALE GENOMIC DNA]</scope>
    <source>
        <strain evidence="1 2">CBS 226.95</strain>
    </source>
</reference>
<evidence type="ECO:0000313" key="2">
    <source>
        <dbReference type="Proteomes" id="UP000241690"/>
    </source>
</evidence>
<proteinExistence type="predicted"/>
<dbReference type="EMBL" id="KZ679688">
    <property type="protein sequence ID" value="PTB50378.1"/>
    <property type="molecule type" value="Genomic_DNA"/>
</dbReference>
<dbReference type="GeneID" id="36622353"/>
<dbReference type="RefSeq" id="XP_024770055.1">
    <property type="nucleotide sequence ID" value="XM_024913790.1"/>
</dbReference>
<name>A0A2T4A027_TRIHA</name>
<organism evidence="1 2">
    <name type="scientific">Trichoderma harzianum CBS 226.95</name>
    <dbReference type="NCBI Taxonomy" id="983964"/>
    <lineage>
        <taxon>Eukaryota</taxon>
        <taxon>Fungi</taxon>
        <taxon>Dikarya</taxon>
        <taxon>Ascomycota</taxon>
        <taxon>Pezizomycotina</taxon>
        <taxon>Sordariomycetes</taxon>
        <taxon>Hypocreomycetidae</taxon>
        <taxon>Hypocreales</taxon>
        <taxon>Hypocreaceae</taxon>
        <taxon>Trichoderma</taxon>
    </lineage>
</organism>
<keyword evidence="2" id="KW-1185">Reference proteome</keyword>
<evidence type="ECO:0000313" key="1">
    <source>
        <dbReference type="EMBL" id="PTB50378.1"/>
    </source>
</evidence>
<accession>A0A2T4A027</accession>
<gene>
    <name evidence="1" type="ORF">M431DRAFT_251783</name>
</gene>
<sequence length="179" mass="20600">MLCVYIMNKKQTKKQGSKWASGFTPSGTPSCIELRAKVLRSRMVIYHDRQPFYTSRAYDTVCHTWGTLLGLPMGLVFLIDCMEPVARFDWEQLTDPTTTRLDSIYWSFIRVKVERKRSWQTGWVMGGEMKCLFFSLLLRVSILFISSKISAGYGACLYDVEGREESRQTEVKPVEASLL</sequence>
<dbReference type="AlphaFoldDB" id="A0A2T4A027"/>
<protein>
    <submittedName>
        <fullName evidence="1">Uncharacterized protein</fullName>
    </submittedName>
</protein>
<dbReference type="Proteomes" id="UP000241690">
    <property type="component" value="Unassembled WGS sequence"/>
</dbReference>